<dbReference type="PROSITE" id="PS50011">
    <property type="entry name" value="PROTEIN_KINASE_DOM"/>
    <property type="match status" value="1"/>
</dbReference>
<keyword evidence="13 23" id="KW-0067">ATP-binding</keyword>
<evidence type="ECO:0000256" key="23">
    <source>
        <dbReference type="PROSITE-ProRule" id="PRU10141"/>
    </source>
</evidence>
<evidence type="ECO:0000256" key="19">
    <source>
        <dbReference type="ARBA" id="ARBA00023170"/>
    </source>
</evidence>
<evidence type="ECO:0000256" key="9">
    <source>
        <dbReference type="ARBA" id="ARBA00022737"/>
    </source>
</evidence>
<comment type="subcellular location">
    <subcellularLocation>
        <location evidence="1">Membrane</location>
        <topology evidence="1">Single-pass type I membrane protein</topology>
    </subcellularLocation>
</comment>
<dbReference type="STRING" id="1965070.A0A3S3P6Q8"/>
<evidence type="ECO:0000256" key="20">
    <source>
        <dbReference type="ARBA" id="ARBA00023180"/>
    </source>
</evidence>
<evidence type="ECO:0000259" key="25">
    <source>
        <dbReference type="PROSITE" id="PS50011"/>
    </source>
</evidence>
<dbReference type="Gene3D" id="2.60.40.10">
    <property type="entry name" value="Immunoglobulins"/>
    <property type="match status" value="2"/>
</dbReference>
<dbReference type="AlphaFoldDB" id="A0A3S3P6Q8"/>
<keyword evidence="12" id="KW-0221">Differentiation</keyword>
<dbReference type="Proteomes" id="UP000285301">
    <property type="component" value="Unassembled WGS sequence"/>
</dbReference>
<dbReference type="InterPro" id="IPR000719">
    <property type="entry name" value="Prot_kinase_dom"/>
</dbReference>
<evidence type="ECO:0000256" key="15">
    <source>
        <dbReference type="ARBA" id="ARBA00022989"/>
    </source>
</evidence>
<evidence type="ECO:0000256" key="5">
    <source>
        <dbReference type="ARBA" id="ARBA00022614"/>
    </source>
</evidence>
<dbReference type="InterPro" id="IPR013098">
    <property type="entry name" value="Ig_I-set"/>
</dbReference>
<feature type="non-terminal residue" evidence="28">
    <location>
        <position position="543"/>
    </location>
</feature>
<dbReference type="InterPro" id="IPR050122">
    <property type="entry name" value="RTK"/>
</dbReference>
<dbReference type="SMART" id="SM00409">
    <property type="entry name" value="IG"/>
    <property type="match status" value="1"/>
</dbReference>
<dbReference type="InterPro" id="IPR007110">
    <property type="entry name" value="Ig-like_dom"/>
</dbReference>
<keyword evidence="14" id="KW-0524">Neurogenesis</keyword>
<evidence type="ECO:0000256" key="12">
    <source>
        <dbReference type="ARBA" id="ARBA00022782"/>
    </source>
</evidence>
<dbReference type="GO" id="GO:0005886">
    <property type="term" value="C:plasma membrane"/>
    <property type="evidence" value="ECO:0007669"/>
    <property type="project" value="TreeGrafter"/>
</dbReference>
<evidence type="ECO:0000313" key="29">
    <source>
        <dbReference type="Proteomes" id="UP000285301"/>
    </source>
</evidence>
<dbReference type="GO" id="GO:0043121">
    <property type="term" value="F:neurotrophin binding"/>
    <property type="evidence" value="ECO:0007669"/>
    <property type="project" value="TreeGrafter"/>
</dbReference>
<keyword evidence="6" id="KW-0808">Transferase</keyword>
<comment type="caution">
    <text evidence="28">The sequence shown here is derived from an EMBL/GenBank/DDBJ whole genome shotgun (WGS) entry which is preliminary data.</text>
</comment>
<evidence type="ECO:0000256" key="1">
    <source>
        <dbReference type="ARBA" id="ARBA00004479"/>
    </source>
</evidence>
<dbReference type="GO" id="GO:0030154">
    <property type="term" value="P:cell differentiation"/>
    <property type="evidence" value="ECO:0007669"/>
    <property type="project" value="UniProtKB-KW"/>
</dbReference>
<evidence type="ECO:0000256" key="10">
    <source>
        <dbReference type="ARBA" id="ARBA00022741"/>
    </source>
</evidence>
<dbReference type="InterPro" id="IPR001245">
    <property type="entry name" value="Ser-Thr/Tyr_kinase_cat_dom"/>
</dbReference>
<dbReference type="Gene3D" id="3.30.200.20">
    <property type="entry name" value="Phosphorylase Kinase, domain 1"/>
    <property type="match status" value="1"/>
</dbReference>
<evidence type="ECO:0000256" key="4">
    <source>
        <dbReference type="ARBA" id="ARBA00022553"/>
    </source>
</evidence>
<dbReference type="GO" id="GO:0007169">
    <property type="term" value="P:cell surface receptor protein tyrosine kinase signaling pathway"/>
    <property type="evidence" value="ECO:0007669"/>
    <property type="project" value="TreeGrafter"/>
</dbReference>
<keyword evidence="9" id="KW-0677">Repeat</keyword>
<evidence type="ECO:0000313" key="27">
    <source>
        <dbReference type="EMBL" id="RWS06380.1"/>
    </source>
</evidence>
<keyword evidence="16 24" id="KW-0472">Membrane</keyword>
<dbReference type="InterPro" id="IPR011009">
    <property type="entry name" value="Kinase-like_dom_sf"/>
</dbReference>
<dbReference type="InterPro" id="IPR013783">
    <property type="entry name" value="Ig-like_fold"/>
</dbReference>
<name>A0A3S3P6Q8_9ACAR</name>
<protein>
    <recommendedName>
        <fullName evidence="2">receptor protein-tyrosine kinase</fullName>
        <ecNumber evidence="2">2.7.10.1</ecNumber>
    </recommendedName>
</protein>
<evidence type="ECO:0000259" key="26">
    <source>
        <dbReference type="PROSITE" id="PS50835"/>
    </source>
</evidence>
<dbReference type="EMBL" id="NCKU01004149">
    <property type="protein sequence ID" value="RWS06382.1"/>
    <property type="molecule type" value="Genomic_DNA"/>
</dbReference>
<feature type="domain" description="Protein kinase" evidence="25">
    <location>
        <begin position="324"/>
        <end position="531"/>
    </location>
</feature>
<dbReference type="InterPro" id="IPR017441">
    <property type="entry name" value="Protein_kinase_ATP_BS"/>
</dbReference>
<keyword evidence="15 24" id="KW-1133">Transmembrane helix</keyword>
<evidence type="ECO:0000256" key="6">
    <source>
        <dbReference type="ARBA" id="ARBA00022679"/>
    </source>
</evidence>
<keyword evidence="18" id="KW-1015">Disulfide bond</keyword>
<evidence type="ECO:0000256" key="14">
    <source>
        <dbReference type="ARBA" id="ARBA00022902"/>
    </source>
</evidence>
<keyword evidence="10 23" id="KW-0547">Nucleotide-binding</keyword>
<dbReference type="InterPro" id="IPR036179">
    <property type="entry name" value="Ig-like_dom_sf"/>
</dbReference>
<keyword evidence="19 28" id="KW-0675">Receptor</keyword>
<dbReference type="Gene3D" id="1.10.510.10">
    <property type="entry name" value="Transferase(Phosphotransferase) domain 1"/>
    <property type="match status" value="1"/>
</dbReference>
<evidence type="ECO:0000256" key="2">
    <source>
        <dbReference type="ARBA" id="ARBA00011902"/>
    </source>
</evidence>
<dbReference type="OrthoDB" id="3256376at2759"/>
<feature type="transmembrane region" description="Helical" evidence="24">
    <location>
        <begin position="251"/>
        <end position="273"/>
    </location>
</feature>
<dbReference type="PANTHER" id="PTHR24416">
    <property type="entry name" value="TYROSINE-PROTEIN KINASE RECEPTOR"/>
    <property type="match status" value="1"/>
</dbReference>
<dbReference type="FunFam" id="3.30.200.20:FF:000033">
    <property type="entry name" value="Tyrosine-protein kinase receptor"/>
    <property type="match status" value="1"/>
</dbReference>
<keyword evidence="11" id="KW-0418">Kinase</keyword>
<dbReference type="SUPFAM" id="SSF56112">
    <property type="entry name" value="Protein kinase-like (PK-like)"/>
    <property type="match status" value="1"/>
</dbReference>
<reference evidence="28 29" key="1">
    <citation type="journal article" date="2018" name="Gigascience">
        <title>Genomes of trombidid mites reveal novel predicted allergens and laterally-transferred genes associated with secondary metabolism.</title>
        <authorList>
            <person name="Dong X."/>
            <person name="Chaisiri K."/>
            <person name="Xia D."/>
            <person name="Armstrong S.D."/>
            <person name="Fang Y."/>
            <person name="Donnelly M.J."/>
            <person name="Kadowaki T."/>
            <person name="McGarry J.W."/>
            <person name="Darby A.C."/>
            <person name="Makepeace B.L."/>
        </authorList>
    </citation>
    <scope>NUCLEOTIDE SEQUENCE [LARGE SCALE GENOMIC DNA]</scope>
    <source>
        <strain evidence="28">UoL-WK</strain>
    </source>
</reference>
<keyword evidence="21" id="KW-0393">Immunoglobulin domain</keyword>
<evidence type="ECO:0000256" key="18">
    <source>
        <dbReference type="ARBA" id="ARBA00023157"/>
    </source>
</evidence>
<proteinExistence type="predicted"/>
<evidence type="ECO:0000256" key="22">
    <source>
        <dbReference type="PIRSR" id="PIRSR000615-4"/>
    </source>
</evidence>
<dbReference type="GO" id="GO:0010976">
    <property type="term" value="P:positive regulation of neuron projection development"/>
    <property type="evidence" value="ECO:0007669"/>
    <property type="project" value="TreeGrafter"/>
</dbReference>
<dbReference type="InterPro" id="IPR003599">
    <property type="entry name" value="Ig_sub"/>
</dbReference>
<evidence type="ECO:0000256" key="3">
    <source>
        <dbReference type="ARBA" id="ARBA00022473"/>
    </source>
</evidence>
<dbReference type="PANTHER" id="PTHR24416:SF614">
    <property type="entry name" value="PROTEIN KINASE DOMAIN-CONTAINING PROTEIN"/>
    <property type="match status" value="1"/>
</dbReference>
<feature type="binding site" evidence="23">
    <location>
        <position position="358"/>
    </location>
    <ligand>
        <name>ATP</name>
        <dbReference type="ChEBI" id="CHEBI:30616"/>
    </ligand>
</feature>
<sequence>LPQVKVEPNDVSLNESESIEFVCNAKGRPTPKVNWNTTGVGQNITVEMKESIHFSESNETEVNEYTLKSATAFVEHRLIIKNVQRHNVGFIFCTAENIVGKAVDKAFVQVFSPPIIEYIEVKKKFYWCISYKISGFPPANRTWFFNGKPLVMDDNIEDLKSAWSILNPYGDEEGCLQIKQATHVNDGIYELRAFNSHGSAKKSIEARFHIILPNQNQPSVKNMKISPPSTPFDIDDIGGNKEVSVSEENKYIFIIIGVVILIVVMVTSAALLVKKRRHLKNLPLSKSERIPLNSKNIVENPNYFDEERRLGQALGVRVIPHEKLSYIQHLGEGAFGKVFLATVDFLTPDEPTTLVAVKTLKNVAESEMKDDFEREAQLLSSLSHPNIVTFHGIALDGDMLMMVFEYMEFGDLNNFLRTNGPDNVLLSNVGRQAILPVRWMSPESILYRKFTTESDIWSFGVVLWEIFSYGKQPFYELSNHEVIEYITNGKILSQPDTCLPEVYEIMLLCFKQNPAKRAPFSELQKSIQTLIKKQSDNLSYSEV</sequence>
<gene>
    <name evidence="28" type="ORF">B4U79_12333</name>
    <name evidence="27" type="ORF">B4U79_16019</name>
</gene>
<feature type="non-terminal residue" evidence="28">
    <location>
        <position position="1"/>
    </location>
</feature>
<evidence type="ECO:0000256" key="24">
    <source>
        <dbReference type="SAM" id="Phobius"/>
    </source>
</evidence>
<evidence type="ECO:0000256" key="16">
    <source>
        <dbReference type="ARBA" id="ARBA00023136"/>
    </source>
</evidence>
<dbReference type="GO" id="GO:0007399">
    <property type="term" value="P:nervous system development"/>
    <property type="evidence" value="ECO:0007669"/>
    <property type="project" value="UniProtKB-KW"/>
</dbReference>
<reference evidence="28" key="2">
    <citation type="submission" date="2018-11" db="EMBL/GenBank/DDBJ databases">
        <title>Trombidioid mite genomics.</title>
        <authorList>
            <person name="Dong X."/>
        </authorList>
    </citation>
    <scope>NUCLEOTIDE SEQUENCE</scope>
    <source>
        <strain evidence="28">UoL-WK</strain>
    </source>
</reference>
<dbReference type="SUPFAM" id="SSF48726">
    <property type="entry name" value="Immunoglobulin"/>
    <property type="match status" value="2"/>
</dbReference>
<feature type="site" description="Important for interaction with phosphotyrosine-binding proteins" evidence="22">
    <location>
        <position position="540"/>
    </location>
</feature>
<keyword evidence="17" id="KW-0829">Tyrosine-protein kinase</keyword>
<dbReference type="PROSITE" id="PS00107">
    <property type="entry name" value="PROTEIN_KINASE_ATP"/>
    <property type="match status" value="1"/>
</dbReference>
<keyword evidence="20" id="KW-0325">Glycoprotein</keyword>
<dbReference type="GO" id="GO:0005524">
    <property type="term" value="F:ATP binding"/>
    <property type="evidence" value="ECO:0007669"/>
    <property type="project" value="UniProtKB-UniRule"/>
</dbReference>
<keyword evidence="3" id="KW-0217">Developmental protein</keyword>
<keyword evidence="4" id="KW-0597">Phosphoprotein</keyword>
<evidence type="ECO:0000256" key="17">
    <source>
        <dbReference type="ARBA" id="ARBA00023137"/>
    </source>
</evidence>
<evidence type="ECO:0000313" key="28">
    <source>
        <dbReference type="EMBL" id="RWS06382.1"/>
    </source>
</evidence>
<evidence type="ECO:0000256" key="11">
    <source>
        <dbReference type="ARBA" id="ARBA00022777"/>
    </source>
</evidence>
<keyword evidence="29" id="KW-1185">Reference proteome</keyword>
<keyword evidence="5" id="KW-0433">Leucine-rich repeat</keyword>
<dbReference type="EC" id="2.7.10.1" evidence="2"/>
<evidence type="ECO:0000256" key="13">
    <source>
        <dbReference type="ARBA" id="ARBA00022840"/>
    </source>
</evidence>
<evidence type="ECO:0000256" key="7">
    <source>
        <dbReference type="ARBA" id="ARBA00022692"/>
    </source>
</evidence>
<keyword evidence="8" id="KW-0732">Signal</keyword>
<feature type="domain" description="Ig-like" evidence="26">
    <location>
        <begin position="2"/>
        <end position="109"/>
    </location>
</feature>
<dbReference type="EMBL" id="NCKU01004151">
    <property type="protein sequence ID" value="RWS06380.1"/>
    <property type="molecule type" value="Genomic_DNA"/>
</dbReference>
<dbReference type="GO" id="GO:0005030">
    <property type="term" value="F:neurotrophin receptor activity"/>
    <property type="evidence" value="ECO:0007669"/>
    <property type="project" value="TreeGrafter"/>
</dbReference>
<dbReference type="PROSITE" id="PS50835">
    <property type="entry name" value="IG_LIKE"/>
    <property type="match status" value="1"/>
</dbReference>
<evidence type="ECO:0000256" key="21">
    <source>
        <dbReference type="ARBA" id="ARBA00023319"/>
    </source>
</evidence>
<dbReference type="GO" id="GO:0030424">
    <property type="term" value="C:axon"/>
    <property type="evidence" value="ECO:0007669"/>
    <property type="project" value="TreeGrafter"/>
</dbReference>
<dbReference type="PIRSF" id="PIRSF000615">
    <property type="entry name" value="TyrPK_CSF1-R"/>
    <property type="match status" value="1"/>
</dbReference>
<keyword evidence="7 24" id="KW-0812">Transmembrane</keyword>
<dbReference type="GO" id="GO:0004714">
    <property type="term" value="F:transmembrane receptor protein tyrosine kinase activity"/>
    <property type="evidence" value="ECO:0007669"/>
    <property type="project" value="UniProtKB-EC"/>
</dbReference>
<organism evidence="28 29">
    <name type="scientific">Dinothrombium tinctorium</name>
    <dbReference type="NCBI Taxonomy" id="1965070"/>
    <lineage>
        <taxon>Eukaryota</taxon>
        <taxon>Metazoa</taxon>
        <taxon>Ecdysozoa</taxon>
        <taxon>Arthropoda</taxon>
        <taxon>Chelicerata</taxon>
        <taxon>Arachnida</taxon>
        <taxon>Acari</taxon>
        <taxon>Acariformes</taxon>
        <taxon>Trombidiformes</taxon>
        <taxon>Prostigmata</taxon>
        <taxon>Anystina</taxon>
        <taxon>Parasitengona</taxon>
        <taxon>Trombidioidea</taxon>
        <taxon>Trombidiidae</taxon>
        <taxon>Dinothrombium</taxon>
    </lineage>
</organism>
<dbReference type="Pfam" id="PF07714">
    <property type="entry name" value="PK_Tyr_Ser-Thr"/>
    <property type="match status" value="2"/>
</dbReference>
<evidence type="ECO:0000256" key="8">
    <source>
        <dbReference type="ARBA" id="ARBA00022729"/>
    </source>
</evidence>
<dbReference type="GO" id="GO:1990090">
    <property type="term" value="P:cellular response to nerve growth factor stimulus"/>
    <property type="evidence" value="ECO:0007669"/>
    <property type="project" value="TreeGrafter"/>
</dbReference>
<accession>A0A3S3P6Q8</accession>
<dbReference type="GO" id="GO:0051897">
    <property type="term" value="P:positive regulation of phosphatidylinositol 3-kinase/protein kinase B signal transduction"/>
    <property type="evidence" value="ECO:0007669"/>
    <property type="project" value="TreeGrafter"/>
</dbReference>
<dbReference type="GO" id="GO:0043235">
    <property type="term" value="C:receptor complex"/>
    <property type="evidence" value="ECO:0007669"/>
    <property type="project" value="TreeGrafter"/>
</dbReference>
<dbReference type="Pfam" id="PF07679">
    <property type="entry name" value="I-set"/>
    <property type="match status" value="1"/>
</dbReference>